<gene>
    <name evidence="2" type="ORF">C2845_PM05G20890</name>
</gene>
<evidence type="ECO:0000313" key="3">
    <source>
        <dbReference type="Proteomes" id="UP000275267"/>
    </source>
</evidence>
<feature type="compositionally biased region" description="Polar residues" evidence="1">
    <location>
        <begin position="214"/>
        <end position="223"/>
    </location>
</feature>
<keyword evidence="3" id="KW-1185">Reference proteome</keyword>
<proteinExistence type="predicted"/>
<organism evidence="2 3">
    <name type="scientific">Panicum miliaceum</name>
    <name type="common">Proso millet</name>
    <name type="synonym">Broomcorn millet</name>
    <dbReference type="NCBI Taxonomy" id="4540"/>
    <lineage>
        <taxon>Eukaryota</taxon>
        <taxon>Viridiplantae</taxon>
        <taxon>Streptophyta</taxon>
        <taxon>Embryophyta</taxon>
        <taxon>Tracheophyta</taxon>
        <taxon>Spermatophyta</taxon>
        <taxon>Magnoliopsida</taxon>
        <taxon>Liliopsida</taxon>
        <taxon>Poales</taxon>
        <taxon>Poaceae</taxon>
        <taxon>PACMAD clade</taxon>
        <taxon>Panicoideae</taxon>
        <taxon>Panicodae</taxon>
        <taxon>Paniceae</taxon>
        <taxon>Panicinae</taxon>
        <taxon>Panicum</taxon>
        <taxon>Panicum sect. Panicum</taxon>
    </lineage>
</organism>
<dbReference type="Proteomes" id="UP000275267">
    <property type="component" value="Unassembled WGS sequence"/>
</dbReference>
<comment type="caution">
    <text evidence="2">The sequence shown here is derived from an EMBL/GenBank/DDBJ whole genome shotgun (WGS) entry which is preliminary data.</text>
</comment>
<feature type="region of interest" description="Disordered" evidence="1">
    <location>
        <begin position="140"/>
        <end position="229"/>
    </location>
</feature>
<accession>A0A3L6STC4</accession>
<sequence length="229" mass="24628">MTVTHQPTVVIGSTPIANPTAGATAHNILMKVGHTAGTTRILPLHVVQTALKGAWGRNCSSISEIAPNLFMAHFQDARALQFVWARFLVGNRAEAREDDPTSTTDTAVNASSLWQGTQLPPLLSHLPSLQKNKVVTMQYGQKDGQQSGAATTQSGQVQVAGATNTSPRSSEKFHPQQVSRPSSSQAQIKSVLKESPRIQDGRRPLRLPGHAAISSPQSTIQHISQHRQT</sequence>
<evidence type="ECO:0000256" key="1">
    <source>
        <dbReference type="SAM" id="MobiDB-lite"/>
    </source>
</evidence>
<protein>
    <submittedName>
        <fullName evidence="2">Uncharacterized protein</fullName>
    </submittedName>
</protein>
<evidence type="ECO:0000313" key="2">
    <source>
        <dbReference type="EMBL" id="RLN27607.1"/>
    </source>
</evidence>
<dbReference type="AlphaFoldDB" id="A0A3L6STC4"/>
<name>A0A3L6STC4_PANMI</name>
<reference evidence="3" key="1">
    <citation type="journal article" date="2019" name="Nat. Commun.">
        <title>The genome of broomcorn millet.</title>
        <authorList>
            <person name="Zou C."/>
            <person name="Miki D."/>
            <person name="Li D."/>
            <person name="Tang Q."/>
            <person name="Xiao L."/>
            <person name="Rajput S."/>
            <person name="Deng P."/>
            <person name="Jia W."/>
            <person name="Huang R."/>
            <person name="Zhang M."/>
            <person name="Sun Y."/>
            <person name="Hu J."/>
            <person name="Fu X."/>
            <person name="Schnable P.S."/>
            <person name="Li F."/>
            <person name="Zhang H."/>
            <person name="Feng B."/>
            <person name="Zhu X."/>
            <person name="Liu R."/>
            <person name="Schnable J.C."/>
            <person name="Zhu J.-K."/>
            <person name="Zhang H."/>
        </authorList>
    </citation>
    <scope>NUCLEOTIDE SEQUENCE [LARGE SCALE GENOMIC DNA]</scope>
</reference>
<feature type="compositionally biased region" description="Polar residues" evidence="1">
    <location>
        <begin position="140"/>
        <end position="168"/>
    </location>
</feature>
<feature type="compositionally biased region" description="Polar residues" evidence="1">
    <location>
        <begin position="176"/>
        <end position="188"/>
    </location>
</feature>
<feature type="compositionally biased region" description="Basic and acidic residues" evidence="1">
    <location>
        <begin position="191"/>
        <end position="203"/>
    </location>
</feature>
<dbReference type="EMBL" id="PQIB02000003">
    <property type="protein sequence ID" value="RLN27607.1"/>
    <property type="molecule type" value="Genomic_DNA"/>
</dbReference>